<name>A0A8X7WPW7_BRACI</name>
<protein>
    <submittedName>
        <fullName evidence="1">Uncharacterized protein</fullName>
    </submittedName>
</protein>
<proteinExistence type="predicted"/>
<dbReference type="Proteomes" id="UP000886595">
    <property type="component" value="Unassembled WGS sequence"/>
</dbReference>
<sequence>MIQLLRLVGLRLVSEFLPVQTIALKWRSAFSSSSLSQLCSFSPPFSPSFAISISDVEDEDLSFHEDLNDDPLSHLLPMRLNSTSSTEDRTNSV</sequence>
<evidence type="ECO:0000313" key="1">
    <source>
        <dbReference type="EMBL" id="KAG2333486.1"/>
    </source>
</evidence>
<keyword evidence="2" id="KW-1185">Reference proteome</keyword>
<accession>A0A8X7WPW7</accession>
<comment type="caution">
    <text evidence="1">The sequence shown here is derived from an EMBL/GenBank/DDBJ whole genome shotgun (WGS) entry which is preliminary data.</text>
</comment>
<gene>
    <name evidence="1" type="ORF">Bca52824_004666</name>
</gene>
<evidence type="ECO:0000313" key="2">
    <source>
        <dbReference type="Proteomes" id="UP000886595"/>
    </source>
</evidence>
<dbReference type="EMBL" id="JAAMPC010000001">
    <property type="protein sequence ID" value="KAG2333486.1"/>
    <property type="molecule type" value="Genomic_DNA"/>
</dbReference>
<reference evidence="1 2" key="1">
    <citation type="submission" date="2020-02" db="EMBL/GenBank/DDBJ databases">
        <authorList>
            <person name="Ma Q."/>
            <person name="Huang Y."/>
            <person name="Song X."/>
            <person name="Pei D."/>
        </authorList>
    </citation>
    <scope>NUCLEOTIDE SEQUENCE [LARGE SCALE GENOMIC DNA]</scope>
    <source>
        <strain evidence="1">Sxm20200214</strain>
        <tissue evidence="1">Leaf</tissue>
    </source>
</reference>
<organism evidence="1 2">
    <name type="scientific">Brassica carinata</name>
    <name type="common">Ethiopian mustard</name>
    <name type="synonym">Abyssinian cabbage</name>
    <dbReference type="NCBI Taxonomy" id="52824"/>
    <lineage>
        <taxon>Eukaryota</taxon>
        <taxon>Viridiplantae</taxon>
        <taxon>Streptophyta</taxon>
        <taxon>Embryophyta</taxon>
        <taxon>Tracheophyta</taxon>
        <taxon>Spermatophyta</taxon>
        <taxon>Magnoliopsida</taxon>
        <taxon>eudicotyledons</taxon>
        <taxon>Gunneridae</taxon>
        <taxon>Pentapetalae</taxon>
        <taxon>rosids</taxon>
        <taxon>malvids</taxon>
        <taxon>Brassicales</taxon>
        <taxon>Brassicaceae</taxon>
        <taxon>Brassiceae</taxon>
        <taxon>Brassica</taxon>
    </lineage>
</organism>
<dbReference type="AlphaFoldDB" id="A0A8X7WPW7"/>